<reference evidence="2" key="2">
    <citation type="submission" date="2015-01" db="EMBL/GenBank/DDBJ databases">
        <title>Evolutionary Origins and Diversification of the Mycorrhizal Mutualists.</title>
        <authorList>
            <consortium name="DOE Joint Genome Institute"/>
            <consortium name="Mycorrhizal Genomics Consortium"/>
            <person name="Kohler A."/>
            <person name="Kuo A."/>
            <person name="Nagy L.G."/>
            <person name="Floudas D."/>
            <person name="Copeland A."/>
            <person name="Barry K.W."/>
            <person name="Cichocki N."/>
            <person name="Veneault-Fourrey C."/>
            <person name="LaButti K."/>
            <person name="Lindquist E.A."/>
            <person name="Lipzen A."/>
            <person name="Lundell T."/>
            <person name="Morin E."/>
            <person name="Murat C."/>
            <person name="Riley R."/>
            <person name="Ohm R."/>
            <person name="Sun H."/>
            <person name="Tunlid A."/>
            <person name="Henrissat B."/>
            <person name="Grigoriev I.V."/>
            <person name="Hibbett D.S."/>
            <person name="Martin F."/>
        </authorList>
    </citation>
    <scope>NUCLEOTIDE SEQUENCE [LARGE SCALE GENOMIC DNA]</scope>
    <source>
        <strain evidence="2">F 1598</strain>
    </source>
</reference>
<dbReference type="InParanoid" id="A0A0C3FQP4"/>
<dbReference type="AlphaFoldDB" id="A0A0C3FQP4"/>
<dbReference type="Proteomes" id="UP000054166">
    <property type="component" value="Unassembled WGS sequence"/>
</dbReference>
<dbReference type="HOGENOM" id="CLU_2559075_0_0_1"/>
<name>A0A0C3FQP4_PILCF</name>
<dbReference type="EMBL" id="KN832982">
    <property type="protein sequence ID" value="KIM86445.1"/>
    <property type="molecule type" value="Genomic_DNA"/>
</dbReference>
<dbReference type="STRING" id="765440.A0A0C3FQP4"/>
<keyword evidence="2" id="KW-1185">Reference proteome</keyword>
<organism evidence="1 2">
    <name type="scientific">Piloderma croceum (strain F 1598)</name>
    <dbReference type="NCBI Taxonomy" id="765440"/>
    <lineage>
        <taxon>Eukaryota</taxon>
        <taxon>Fungi</taxon>
        <taxon>Dikarya</taxon>
        <taxon>Basidiomycota</taxon>
        <taxon>Agaricomycotina</taxon>
        <taxon>Agaricomycetes</taxon>
        <taxon>Agaricomycetidae</taxon>
        <taxon>Atheliales</taxon>
        <taxon>Atheliaceae</taxon>
        <taxon>Piloderma</taxon>
    </lineage>
</organism>
<accession>A0A0C3FQP4</accession>
<reference evidence="1 2" key="1">
    <citation type="submission" date="2014-04" db="EMBL/GenBank/DDBJ databases">
        <authorList>
            <consortium name="DOE Joint Genome Institute"/>
            <person name="Kuo A."/>
            <person name="Tarkka M."/>
            <person name="Buscot F."/>
            <person name="Kohler A."/>
            <person name="Nagy L.G."/>
            <person name="Floudas D."/>
            <person name="Copeland A."/>
            <person name="Barry K.W."/>
            <person name="Cichocki N."/>
            <person name="Veneault-Fourrey C."/>
            <person name="LaButti K."/>
            <person name="Lindquist E.A."/>
            <person name="Lipzen A."/>
            <person name="Lundell T."/>
            <person name="Morin E."/>
            <person name="Murat C."/>
            <person name="Sun H."/>
            <person name="Tunlid A."/>
            <person name="Henrissat B."/>
            <person name="Grigoriev I.V."/>
            <person name="Hibbett D.S."/>
            <person name="Martin F."/>
            <person name="Nordberg H.P."/>
            <person name="Cantor M.N."/>
            <person name="Hua S.X."/>
        </authorList>
    </citation>
    <scope>NUCLEOTIDE SEQUENCE [LARGE SCALE GENOMIC DNA]</scope>
    <source>
        <strain evidence="1 2">F 1598</strain>
    </source>
</reference>
<gene>
    <name evidence="1" type="ORF">PILCRDRAFT_816410</name>
</gene>
<evidence type="ECO:0000313" key="1">
    <source>
        <dbReference type="EMBL" id="KIM86445.1"/>
    </source>
</evidence>
<proteinExistence type="predicted"/>
<protein>
    <submittedName>
        <fullName evidence="1">Uncharacterized protein</fullName>
    </submittedName>
</protein>
<evidence type="ECO:0000313" key="2">
    <source>
        <dbReference type="Proteomes" id="UP000054166"/>
    </source>
</evidence>
<dbReference type="OrthoDB" id="3256358at2759"/>
<sequence length="82" mass="8898">MERFTGMTFPVAEYLATKVLCVLDNPVGDSQQVEASEFGTWSQDLPYLLIGTYAAGQRVISGLKVCPVHLGGGSGCKEKKRF</sequence>